<dbReference type="EMBL" id="ML121547">
    <property type="protein sequence ID" value="RPB23376.1"/>
    <property type="molecule type" value="Genomic_DNA"/>
</dbReference>
<dbReference type="InterPro" id="IPR045222">
    <property type="entry name" value="Rpb4-like"/>
</dbReference>
<name>A0A3N4LKS5_9PEZI</name>
<dbReference type="SMART" id="SM00657">
    <property type="entry name" value="RPOL4c"/>
    <property type="match status" value="1"/>
</dbReference>
<evidence type="ECO:0000256" key="1">
    <source>
        <dbReference type="ARBA" id="ARBA00004123"/>
    </source>
</evidence>
<dbReference type="GO" id="GO:0005634">
    <property type="term" value="C:nucleus"/>
    <property type="evidence" value="ECO:0007669"/>
    <property type="project" value="UniProtKB-SubCell"/>
</dbReference>
<keyword evidence="7" id="KW-1185">Reference proteome</keyword>
<evidence type="ECO:0000256" key="2">
    <source>
        <dbReference type="ARBA" id="ARBA00023242"/>
    </source>
</evidence>
<keyword evidence="2" id="KW-0539">Nucleus</keyword>
<dbReference type="Proteomes" id="UP000267821">
    <property type="component" value="Unassembled WGS sequence"/>
</dbReference>
<feature type="domain" description="RNA polymerase Rpb4/RPC9 core" evidence="5">
    <location>
        <begin position="37"/>
        <end position="161"/>
    </location>
</feature>
<dbReference type="OrthoDB" id="2186918at2759"/>
<sequence>MASTNPTNGSKITPKISSRSREKRTIDEEAGPELKLGEFQHSSAITVSEARELLSMVFKHRLEQGKYELPKKDTERGAVVNKTQEYLEIFSRFKNRESVEAVDRLLNSQPDLDPFEKAQLGSLCCDSAEEAKTLIPSLEAKKSDEELQDLLNEITKLRNFVDT</sequence>
<dbReference type="InterPro" id="IPR005574">
    <property type="entry name" value="Rpb4/RPC9"/>
</dbReference>
<dbReference type="AlphaFoldDB" id="A0A3N4LKS5"/>
<accession>A0A3N4LKS5</accession>
<dbReference type="SUPFAM" id="SSF47819">
    <property type="entry name" value="HRDC-like"/>
    <property type="match status" value="1"/>
</dbReference>
<proteinExistence type="inferred from homology"/>
<protein>
    <recommendedName>
        <fullName evidence="5">RNA polymerase Rpb4/RPC9 core domain-containing protein</fullName>
    </recommendedName>
</protein>
<feature type="compositionally biased region" description="Polar residues" evidence="4">
    <location>
        <begin position="1"/>
        <end position="17"/>
    </location>
</feature>
<feature type="region of interest" description="Disordered" evidence="4">
    <location>
        <begin position="1"/>
        <end position="31"/>
    </location>
</feature>
<reference evidence="6 7" key="1">
    <citation type="journal article" date="2018" name="Nat. Ecol. Evol.">
        <title>Pezizomycetes genomes reveal the molecular basis of ectomycorrhizal truffle lifestyle.</title>
        <authorList>
            <person name="Murat C."/>
            <person name="Payen T."/>
            <person name="Noel B."/>
            <person name="Kuo A."/>
            <person name="Morin E."/>
            <person name="Chen J."/>
            <person name="Kohler A."/>
            <person name="Krizsan K."/>
            <person name="Balestrini R."/>
            <person name="Da Silva C."/>
            <person name="Montanini B."/>
            <person name="Hainaut M."/>
            <person name="Levati E."/>
            <person name="Barry K.W."/>
            <person name="Belfiori B."/>
            <person name="Cichocki N."/>
            <person name="Clum A."/>
            <person name="Dockter R.B."/>
            <person name="Fauchery L."/>
            <person name="Guy J."/>
            <person name="Iotti M."/>
            <person name="Le Tacon F."/>
            <person name="Lindquist E.A."/>
            <person name="Lipzen A."/>
            <person name="Malagnac F."/>
            <person name="Mello A."/>
            <person name="Molinier V."/>
            <person name="Miyauchi S."/>
            <person name="Poulain J."/>
            <person name="Riccioni C."/>
            <person name="Rubini A."/>
            <person name="Sitrit Y."/>
            <person name="Splivallo R."/>
            <person name="Traeger S."/>
            <person name="Wang M."/>
            <person name="Zifcakova L."/>
            <person name="Wipf D."/>
            <person name="Zambonelli A."/>
            <person name="Paolocci F."/>
            <person name="Nowrousian M."/>
            <person name="Ottonello S."/>
            <person name="Baldrian P."/>
            <person name="Spatafora J.W."/>
            <person name="Henrissat B."/>
            <person name="Nagy L.G."/>
            <person name="Aury J.M."/>
            <person name="Wincker P."/>
            <person name="Grigoriev I.V."/>
            <person name="Bonfante P."/>
            <person name="Martin F.M."/>
        </authorList>
    </citation>
    <scope>NUCLEOTIDE SEQUENCE [LARGE SCALE GENOMIC DNA]</scope>
    <source>
        <strain evidence="6 7">ATCC MYA-4762</strain>
    </source>
</reference>
<comment type="similarity">
    <text evidence="3">Belongs to the eukaryotic RPB4 RNA polymerase subunit family.</text>
</comment>
<evidence type="ECO:0000259" key="5">
    <source>
        <dbReference type="SMART" id="SM00657"/>
    </source>
</evidence>
<dbReference type="Pfam" id="PF03874">
    <property type="entry name" value="RNA_pol_Rpb4"/>
    <property type="match status" value="1"/>
</dbReference>
<dbReference type="InterPro" id="IPR006590">
    <property type="entry name" value="RNA_pol_Rpb4/RPC9_core"/>
</dbReference>
<dbReference type="Gene3D" id="1.20.1250.40">
    <property type="match status" value="1"/>
</dbReference>
<comment type="subcellular location">
    <subcellularLocation>
        <location evidence="1">Nucleus</location>
    </subcellularLocation>
</comment>
<gene>
    <name evidence="6" type="ORF">L211DRAFT_825799</name>
</gene>
<dbReference type="STRING" id="1051890.A0A3N4LKS5"/>
<dbReference type="InParanoid" id="A0A3N4LKS5"/>
<dbReference type="PANTHER" id="PTHR21297">
    <property type="entry name" value="DNA-DIRECTED RNA POLYMERASE II"/>
    <property type="match status" value="1"/>
</dbReference>
<evidence type="ECO:0000256" key="4">
    <source>
        <dbReference type="SAM" id="MobiDB-lite"/>
    </source>
</evidence>
<dbReference type="InterPro" id="IPR010997">
    <property type="entry name" value="HRDC-like_sf"/>
</dbReference>
<organism evidence="6 7">
    <name type="scientific">Terfezia boudieri ATCC MYA-4762</name>
    <dbReference type="NCBI Taxonomy" id="1051890"/>
    <lineage>
        <taxon>Eukaryota</taxon>
        <taxon>Fungi</taxon>
        <taxon>Dikarya</taxon>
        <taxon>Ascomycota</taxon>
        <taxon>Pezizomycotina</taxon>
        <taxon>Pezizomycetes</taxon>
        <taxon>Pezizales</taxon>
        <taxon>Pezizaceae</taxon>
        <taxon>Terfezia</taxon>
    </lineage>
</organism>
<dbReference type="GO" id="GO:0006352">
    <property type="term" value="P:DNA-templated transcription initiation"/>
    <property type="evidence" value="ECO:0007669"/>
    <property type="project" value="InterPro"/>
</dbReference>
<dbReference type="InterPro" id="IPR038324">
    <property type="entry name" value="Rpb4/RPC9_sf"/>
</dbReference>
<evidence type="ECO:0000313" key="6">
    <source>
        <dbReference type="EMBL" id="RPB23376.1"/>
    </source>
</evidence>
<dbReference type="GO" id="GO:0030880">
    <property type="term" value="C:RNA polymerase complex"/>
    <property type="evidence" value="ECO:0007669"/>
    <property type="project" value="InterPro"/>
</dbReference>
<evidence type="ECO:0000256" key="3">
    <source>
        <dbReference type="ARBA" id="ARBA00025724"/>
    </source>
</evidence>
<dbReference type="GO" id="GO:0000166">
    <property type="term" value="F:nucleotide binding"/>
    <property type="evidence" value="ECO:0007669"/>
    <property type="project" value="InterPro"/>
</dbReference>
<evidence type="ECO:0000313" key="7">
    <source>
        <dbReference type="Proteomes" id="UP000267821"/>
    </source>
</evidence>